<accession>A0A9D4L8U2</accession>
<evidence type="ECO:0000256" key="4">
    <source>
        <dbReference type="ARBA" id="ARBA00022884"/>
    </source>
</evidence>
<comment type="subcellular location">
    <subcellularLocation>
        <location evidence="1">Early endosome</location>
    </subcellularLocation>
</comment>
<keyword evidence="5 9" id="KW-0175">Coiled coil</keyword>
<comment type="caution">
    <text evidence="12">The sequence shown here is derived from an EMBL/GenBank/DDBJ whole genome shotgun (WGS) entry which is preliminary data.</text>
</comment>
<evidence type="ECO:0000313" key="12">
    <source>
        <dbReference type="EMBL" id="KAH3853404.1"/>
    </source>
</evidence>
<dbReference type="GO" id="GO:0016020">
    <property type="term" value="C:membrane"/>
    <property type="evidence" value="ECO:0007669"/>
    <property type="project" value="TreeGrafter"/>
</dbReference>
<dbReference type="SMART" id="SM01254">
    <property type="entry name" value="KLRAQ"/>
    <property type="match status" value="1"/>
</dbReference>
<dbReference type="InterPro" id="IPR019348">
    <property type="entry name" value="PPP1R21_six_helix"/>
</dbReference>
<organism evidence="12 13">
    <name type="scientific">Dreissena polymorpha</name>
    <name type="common">Zebra mussel</name>
    <name type="synonym">Mytilus polymorpha</name>
    <dbReference type="NCBI Taxonomy" id="45954"/>
    <lineage>
        <taxon>Eukaryota</taxon>
        <taxon>Metazoa</taxon>
        <taxon>Spiralia</taxon>
        <taxon>Lophotrochozoa</taxon>
        <taxon>Mollusca</taxon>
        <taxon>Bivalvia</taxon>
        <taxon>Autobranchia</taxon>
        <taxon>Heteroconchia</taxon>
        <taxon>Euheterodonta</taxon>
        <taxon>Imparidentia</taxon>
        <taxon>Neoheterodontei</taxon>
        <taxon>Myida</taxon>
        <taxon>Dreissenoidea</taxon>
        <taxon>Dreissenidae</taxon>
        <taxon>Dreissena</taxon>
    </lineage>
</organism>
<evidence type="ECO:0000256" key="9">
    <source>
        <dbReference type="SAM" id="Coils"/>
    </source>
</evidence>
<evidence type="ECO:0000256" key="5">
    <source>
        <dbReference type="ARBA" id="ARBA00023054"/>
    </source>
</evidence>
<dbReference type="Pfam" id="PF10205">
    <property type="entry name" value="KLRAQ"/>
    <property type="match status" value="1"/>
</dbReference>
<dbReference type="PANTHER" id="PTHR21448">
    <property type="entry name" value="SMOOTH MUSCLE MYOSIN HEAVY CHAIN-RELATED"/>
    <property type="match status" value="1"/>
</dbReference>
<dbReference type="EMBL" id="JAIWYP010000003">
    <property type="protein sequence ID" value="KAH3853404.1"/>
    <property type="molecule type" value="Genomic_DNA"/>
</dbReference>
<keyword evidence="4" id="KW-0694">RNA-binding</keyword>
<feature type="domain" description="Protein phosphatase 1 regulatory subunit 21 N-terminal" evidence="11">
    <location>
        <begin position="9"/>
        <end position="109"/>
    </location>
</feature>
<feature type="coiled-coil region" evidence="9">
    <location>
        <begin position="109"/>
        <end position="193"/>
    </location>
</feature>
<dbReference type="Proteomes" id="UP000828390">
    <property type="component" value="Unassembled WGS sequence"/>
</dbReference>
<evidence type="ECO:0000256" key="2">
    <source>
        <dbReference type="ARBA" id="ARBA00020102"/>
    </source>
</evidence>
<dbReference type="Pfam" id="PF10212">
    <property type="entry name" value="PPP1R21_helical"/>
    <property type="match status" value="1"/>
</dbReference>
<dbReference type="InterPro" id="IPR040024">
    <property type="entry name" value="PPP1R21"/>
</dbReference>
<evidence type="ECO:0000256" key="3">
    <source>
        <dbReference type="ARBA" id="ARBA00022753"/>
    </source>
</evidence>
<gene>
    <name evidence="12" type="ORF">DPMN_095927</name>
</gene>
<reference evidence="12" key="2">
    <citation type="submission" date="2020-11" db="EMBL/GenBank/DDBJ databases">
        <authorList>
            <person name="McCartney M.A."/>
            <person name="Auch B."/>
            <person name="Kono T."/>
            <person name="Mallez S."/>
            <person name="Becker A."/>
            <person name="Gohl D.M."/>
            <person name="Silverstein K.A.T."/>
            <person name="Koren S."/>
            <person name="Bechman K.B."/>
            <person name="Herman A."/>
            <person name="Abrahante J.E."/>
            <person name="Garbe J."/>
        </authorList>
    </citation>
    <scope>NUCLEOTIDE SEQUENCE</scope>
    <source>
        <strain evidence="12">Duluth1</strain>
        <tissue evidence="12">Whole animal</tissue>
    </source>
</reference>
<evidence type="ECO:0000256" key="1">
    <source>
        <dbReference type="ARBA" id="ARBA00004412"/>
    </source>
</evidence>
<sequence>MTTSEEKYKKLASEYAKLKAQVPVLKKAFLDEQSSHNELKCSFKESEQTVRKFEQEVDSLKFRNQQLSTRCSLLQDELDSFESKKKNKHKDSPTHSTGPRSPGIFNEELQNKIEENARLHRQVYEIESEYKSKLEELQQKLGQFEKQCSDHEMVLNTNMHKNKAVVDKLQEEKAMLEVKLQAIDVEMKDLKSRTMKAESLLGSVETDLKEQLNLANRIIADKLPFIDTKIRELNGLNVPTHDRRHQLRSREMVNQSANLLGEVIHALSNFFTYTEQRSQIYPADGKVEPISPVNTQFCKLLHEHLSHLRPVENTLKDLLATFKDDALTTLETATGLQPFSKAVNKMVSYMNILLPYQLLSLEEECAVSSCTSTLQGKNMDLHRSLKKLNAIFNKLDTVTNLLAAQSSKTCGHSPNNHPRMFVMLCDNLRYLHEAVKEVSKHYNGKVSLEHQMPTATQRLKTTDECVVSSLISLVTSTNKLSTFLSGNQEFFKQRAGYRTRGSSVGTEHANHAIRSNPVVVNFRQRAAQYITSLTKPCPESVPHHIAVQNRKVLLSSAESREGLAKQIETFQQKVSRLEQEKEHWMLEHQLLKIKLEHEEQKSRKLESELETASRVEAVTSIHDNIEAPKPVRKGTDSDKRLDVSMLGKLDASTKTTAGVDSRELLIKNHFTTRINELTQQIQLSDSKCVSFHAEVRALHKQIIMAERSKKQAEDELKAMSQTYAQLKDELSTTSKNYESQLSMMSDHLAGMNEKLTTQKDEIDELKSQIATTKSSSSSNPASKLLSLKKSKR</sequence>
<evidence type="ECO:0000259" key="11">
    <source>
        <dbReference type="SMART" id="SM01254"/>
    </source>
</evidence>
<protein>
    <recommendedName>
        <fullName evidence="2">Protein phosphatase 1 regulatory subunit 21</fullName>
    </recommendedName>
    <alternativeName>
        <fullName evidence="7">Coiled-coil domain-containing protein 128</fullName>
    </alternativeName>
    <alternativeName>
        <fullName evidence="8">Ferry endosomal RAB5 effector complex subunit 2</fullName>
    </alternativeName>
    <alternativeName>
        <fullName evidence="6">KLRAQ motif-containing protein 1</fullName>
    </alternativeName>
</protein>
<evidence type="ECO:0000256" key="10">
    <source>
        <dbReference type="SAM" id="MobiDB-lite"/>
    </source>
</evidence>
<dbReference type="AlphaFoldDB" id="A0A9D4L8U2"/>
<name>A0A9D4L8U2_DREPO</name>
<dbReference type="Gene3D" id="1.10.287.1490">
    <property type="match status" value="1"/>
</dbReference>
<proteinExistence type="predicted"/>
<keyword evidence="13" id="KW-1185">Reference proteome</keyword>
<feature type="region of interest" description="Disordered" evidence="10">
    <location>
        <begin position="768"/>
        <end position="792"/>
    </location>
</feature>
<keyword evidence="3" id="KW-0967">Endosome</keyword>
<dbReference type="Pfam" id="PF21636">
    <property type="entry name" value="PPP1R21_C"/>
    <property type="match status" value="1"/>
</dbReference>
<dbReference type="SUPFAM" id="SSF57997">
    <property type="entry name" value="Tropomyosin"/>
    <property type="match status" value="1"/>
</dbReference>
<dbReference type="InterPro" id="IPR019343">
    <property type="entry name" value="PPP1R21_N"/>
</dbReference>
<feature type="compositionally biased region" description="Low complexity" evidence="10">
    <location>
        <begin position="773"/>
        <end position="785"/>
    </location>
</feature>
<evidence type="ECO:0000256" key="7">
    <source>
        <dbReference type="ARBA" id="ARBA00031617"/>
    </source>
</evidence>
<dbReference type="InterPro" id="IPR049372">
    <property type="entry name" value="PPP1R21_C"/>
</dbReference>
<dbReference type="GO" id="GO:0003723">
    <property type="term" value="F:RNA binding"/>
    <property type="evidence" value="ECO:0007669"/>
    <property type="project" value="UniProtKB-KW"/>
</dbReference>
<reference evidence="12" key="1">
    <citation type="journal article" date="2019" name="bioRxiv">
        <title>The Genome of the Zebra Mussel, Dreissena polymorpha: A Resource for Invasive Species Research.</title>
        <authorList>
            <person name="McCartney M.A."/>
            <person name="Auch B."/>
            <person name="Kono T."/>
            <person name="Mallez S."/>
            <person name="Zhang Y."/>
            <person name="Obille A."/>
            <person name="Becker A."/>
            <person name="Abrahante J.E."/>
            <person name="Garbe J."/>
            <person name="Badalamenti J.P."/>
            <person name="Herman A."/>
            <person name="Mangelson H."/>
            <person name="Liachko I."/>
            <person name="Sullivan S."/>
            <person name="Sone E.D."/>
            <person name="Koren S."/>
            <person name="Silverstein K.A.T."/>
            <person name="Beckman K.B."/>
            <person name="Gohl D.M."/>
        </authorList>
    </citation>
    <scope>NUCLEOTIDE SEQUENCE</scope>
    <source>
        <strain evidence="12">Duluth1</strain>
        <tissue evidence="12">Whole animal</tissue>
    </source>
</reference>
<evidence type="ECO:0000256" key="6">
    <source>
        <dbReference type="ARBA" id="ARBA00031361"/>
    </source>
</evidence>
<evidence type="ECO:0000313" key="13">
    <source>
        <dbReference type="Proteomes" id="UP000828390"/>
    </source>
</evidence>
<dbReference type="OrthoDB" id="5566667at2759"/>
<feature type="coiled-coil region" evidence="9">
    <location>
        <begin position="560"/>
        <end position="615"/>
    </location>
</feature>
<dbReference type="PANTHER" id="PTHR21448:SF0">
    <property type="entry name" value="PROTEIN PHOSPHATASE 1 REGULATORY SUBUNIT 21"/>
    <property type="match status" value="1"/>
</dbReference>
<dbReference type="GO" id="GO:0005769">
    <property type="term" value="C:early endosome"/>
    <property type="evidence" value="ECO:0007669"/>
    <property type="project" value="UniProtKB-SubCell"/>
</dbReference>
<evidence type="ECO:0000256" key="8">
    <source>
        <dbReference type="ARBA" id="ARBA00044824"/>
    </source>
</evidence>
<feature type="region of interest" description="Disordered" evidence="10">
    <location>
        <begin position="82"/>
        <end position="105"/>
    </location>
</feature>